<keyword evidence="3" id="KW-0804">Transcription</keyword>
<protein>
    <submittedName>
        <fullName evidence="6">AcrR family transcriptional regulator</fullName>
    </submittedName>
</protein>
<feature type="domain" description="HTH tetR-type" evidence="5">
    <location>
        <begin position="12"/>
        <end position="72"/>
    </location>
</feature>
<feature type="DNA-binding region" description="H-T-H motif" evidence="4">
    <location>
        <begin position="35"/>
        <end position="54"/>
    </location>
</feature>
<dbReference type="PRINTS" id="PR00455">
    <property type="entry name" value="HTHTETR"/>
</dbReference>
<evidence type="ECO:0000313" key="7">
    <source>
        <dbReference type="Proteomes" id="UP000590749"/>
    </source>
</evidence>
<keyword evidence="7" id="KW-1185">Reference proteome</keyword>
<dbReference type="RefSeq" id="WP_221245143.1">
    <property type="nucleotide sequence ID" value="NZ_BMPW01000002.1"/>
</dbReference>
<evidence type="ECO:0000256" key="2">
    <source>
        <dbReference type="ARBA" id="ARBA00023125"/>
    </source>
</evidence>
<evidence type="ECO:0000313" key="6">
    <source>
        <dbReference type="EMBL" id="MBB3093509.1"/>
    </source>
</evidence>
<dbReference type="InterPro" id="IPR036271">
    <property type="entry name" value="Tet_transcr_reg_TetR-rel_C_sf"/>
</dbReference>
<dbReference type="GO" id="GO:0000976">
    <property type="term" value="F:transcription cis-regulatory region binding"/>
    <property type="evidence" value="ECO:0007669"/>
    <property type="project" value="TreeGrafter"/>
</dbReference>
<proteinExistence type="predicted"/>
<dbReference type="EMBL" id="JACHXF010000002">
    <property type="protein sequence ID" value="MBB3093509.1"/>
    <property type="molecule type" value="Genomic_DNA"/>
</dbReference>
<evidence type="ECO:0000256" key="4">
    <source>
        <dbReference type="PROSITE-ProRule" id="PRU00335"/>
    </source>
</evidence>
<evidence type="ECO:0000259" key="5">
    <source>
        <dbReference type="PROSITE" id="PS50977"/>
    </source>
</evidence>
<dbReference type="InterPro" id="IPR001647">
    <property type="entry name" value="HTH_TetR"/>
</dbReference>
<dbReference type="SUPFAM" id="SSF46689">
    <property type="entry name" value="Homeodomain-like"/>
    <property type="match status" value="1"/>
</dbReference>
<dbReference type="Pfam" id="PF00440">
    <property type="entry name" value="TetR_N"/>
    <property type="match status" value="1"/>
</dbReference>
<dbReference type="Gene3D" id="1.10.357.10">
    <property type="entry name" value="Tetracycline Repressor, domain 2"/>
    <property type="match status" value="1"/>
</dbReference>
<dbReference type="PROSITE" id="PS50977">
    <property type="entry name" value="HTH_TETR_2"/>
    <property type="match status" value="1"/>
</dbReference>
<gene>
    <name evidence="6" type="ORF">FHR83_001158</name>
</gene>
<dbReference type="AlphaFoldDB" id="A0A7W5ACW8"/>
<reference evidence="6 7" key="1">
    <citation type="submission" date="2020-08" db="EMBL/GenBank/DDBJ databases">
        <title>Genomic Encyclopedia of Type Strains, Phase III (KMG-III): the genomes of soil and plant-associated and newly described type strains.</title>
        <authorList>
            <person name="Whitman W."/>
        </authorList>
    </citation>
    <scope>NUCLEOTIDE SEQUENCE [LARGE SCALE GENOMIC DNA]</scope>
    <source>
        <strain evidence="6 7">CECT 3287</strain>
    </source>
</reference>
<keyword evidence="1" id="KW-0805">Transcription regulation</keyword>
<name>A0A7W5ACW8_9ACTN</name>
<accession>A0A7W5ACW8</accession>
<dbReference type="PANTHER" id="PTHR30055:SF234">
    <property type="entry name" value="HTH-TYPE TRANSCRIPTIONAL REGULATOR BETI"/>
    <property type="match status" value="1"/>
</dbReference>
<dbReference type="SUPFAM" id="SSF48498">
    <property type="entry name" value="Tetracyclin repressor-like, C-terminal domain"/>
    <property type="match status" value="1"/>
</dbReference>
<comment type="caution">
    <text evidence="6">The sequence shown here is derived from an EMBL/GenBank/DDBJ whole genome shotgun (WGS) entry which is preliminary data.</text>
</comment>
<sequence>MAVVGMRKQQAAQTEAELKAAAIRVFERVGYLNAKITDITTEAGRATGSFYKHFASKEALLEALLADLLAEGDESAELEGHLDDFRDRAAVRWHVSAYWHFHRRHRPLMVALQQAAIVDDGFARRSQELLEPDLRHIADHMRGLDLPGDPLVAASLFTTTLSGFAAAYLGGHGRTPEVSDDEAIETLTSFLHAGLGGGAR</sequence>
<dbReference type="Proteomes" id="UP000590749">
    <property type="component" value="Unassembled WGS sequence"/>
</dbReference>
<evidence type="ECO:0000256" key="3">
    <source>
        <dbReference type="ARBA" id="ARBA00023163"/>
    </source>
</evidence>
<keyword evidence="2 4" id="KW-0238">DNA-binding</keyword>
<evidence type="ECO:0000256" key="1">
    <source>
        <dbReference type="ARBA" id="ARBA00023015"/>
    </source>
</evidence>
<dbReference type="Gene3D" id="1.10.10.60">
    <property type="entry name" value="Homeodomain-like"/>
    <property type="match status" value="1"/>
</dbReference>
<organism evidence="6 7">
    <name type="scientific">Actinoplanes campanulatus</name>
    <dbReference type="NCBI Taxonomy" id="113559"/>
    <lineage>
        <taxon>Bacteria</taxon>
        <taxon>Bacillati</taxon>
        <taxon>Actinomycetota</taxon>
        <taxon>Actinomycetes</taxon>
        <taxon>Micromonosporales</taxon>
        <taxon>Micromonosporaceae</taxon>
        <taxon>Actinoplanes</taxon>
    </lineage>
</organism>
<dbReference type="PANTHER" id="PTHR30055">
    <property type="entry name" value="HTH-TYPE TRANSCRIPTIONAL REGULATOR RUTR"/>
    <property type="match status" value="1"/>
</dbReference>
<dbReference type="InterPro" id="IPR050109">
    <property type="entry name" value="HTH-type_TetR-like_transc_reg"/>
</dbReference>
<dbReference type="GO" id="GO:0003700">
    <property type="term" value="F:DNA-binding transcription factor activity"/>
    <property type="evidence" value="ECO:0007669"/>
    <property type="project" value="TreeGrafter"/>
</dbReference>
<dbReference type="InterPro" id="IPR009057">
    <property type="entry name" value="Homeodomain-like_sf"/>
</dbReference>